<accession>A0AAD5D515</accession>
<name>A0AAD5D515_AMBAR</name>
<keyword evidence="3" id="KW-1185">Reference proteome</keyword>
<dbReference type="InterPro" id="IPR007612">
    <property type="entry name" value="LOR"/>
</dbReference>
<dbReference type="Gene3D" id="2.40.160.200">
    <property type="entry name" value="LURP1-related"/>
    <property type="match status" value="2"/>
</dbReference>
<proteinExistence type="inferred from homology"/>
<organism evidence="2 3">
    <name type="scientific">Ambrosia artemisiifolia</name>
    <name type="common">Common ragweed</name>
    <dbReference type="NCBI Taxonomy" id="4212"/>
    <lineage>
        <taxon>Eukaryota</taxon>
        <taxon>Viridiplantae</taxon>
        <taxon>Streptophyta</taxon>
        <taxon>Embryophyta</taxon>
        <taxon>Tracheophyta</taxon>
        <taxon>Spermatophyta</taxon>
        <taxon>Magnoliopsida</taxon>
        <taxon>eudicotyledons</taxon>
        <taxon>Gunneridae</taxon>
        <taxon>Pentapetalae</taxon>
        <taxon>asterids</taxon>
        <taxon>campanulids</taxon>
        <taxon>Asterales</taxon>
        <taxon>Asteraceae</taxon>
        <taxon>Asteroideae</taxon>
        <taxon>Heliantheae alliance</taxon>
        <taxon>Heliantheae</taxon>
        <taxon>Ambrosia</taxon>
    </lineage>
</organism>
<dbReference type="Proteomes" id="UP001206925">
    <property type="component" value="Unassembled WGS sequence"/>
</dbReference>
<gene>
    <name evidence="2" type="ORF">M8C21_031003</name>
</gene>
<dbReference type="InterPro" id="IPR025659">
    <property type="entry name" value="Tubby-like_C"/>
</dbReference>
<dbReference type="PANTHER" id="PTHR31087">
    <property type="match status" value="1"/>
</dbReference>
<comment type="similarity">
    <text evidence="1">Belongs to the LOR family.</text>
</comment>
<dbReference type="SUPFAM" id="SSF54518">
    <property type="entry name" value="Tubby C-terminal domain-like"/>
    <property type="match status" value="2"/>
</dbReference>
<evidence type="ECO:0000256" key="1">
    <source>
        <dbReference type="ARBA" id="ARBA00005437"/>
    </source>
</evidence>
<comment type="caution">
    <text evidence="2">The sequence shown here is derived from an EMBL/GenBank/DDBJ whole genome shotgun (WGS) entry which is preliminary data.</text>
</comment>
<dbReference type="EMBL" id="JAMZMK010005441">
    <property type="protein sequence ID" value="KAI7753407.1"/>
    <property type="molecule type" value="Genomic_DNA"/>
</dbReference>
<evidence type="ECO:0000313" key="3">
    <source>
        <dbReference type="Proteomes" id="UP001206925"/>
    </source>
</evidence>
<dbReference type="PANTHER" id="PTHR31087:SF58">
    <property type="entry name" value="OS07G0230700 PROTEIN"/>
    <property type="match status" value="1"/>
</dbReference>
<dbReference type="AlphaFoldDB" id="A0AAD5D515"/>
<evidence type="ECO:0000313" key="2">
    <source>
        <dbReference type="EMBL" id="KAI7753407.1"/>
    </source>
</evidence>
<protein>
    <submittedName>
        <fullName evidence="2">Uncharacterized protein</fullName>
    </submittedName>
</protein>
<reference evidence="2" key="1">
    <citation type="submission" date="2022-06" db="EMBL/GenBank/DDBJ databases">
        <title>Uncovering the hologenomic basis of an extraordinary plant invasion.</title>
        <authorList>
            <person name="Bieker V.C."/>
            <person name="Martin M.D."/>
            <person name="Gilbert T."/>
            <person name="Hodgins K."/>
            <person name="Battlay P."/>
            <person name="Petersen B."/>
            <person name="Wilson J."/>
        </authorList>
    </citation>
    <scope>NUCLEOTIDE SEQUENCE</scope>
    <source>
        <strain evidence="2">AA19_3_7</strain>
        <tissue evidence="2">Leaf</tissue>
    </source>
</reference>
<dbReference type="Pfam" id="PF04525">
    <property type="entry name" value="LOR"/>
    <property type="match status" value="2"/>
</dbReference>
<dbReference type="InterPro" id="IPR038595">
    <property type="entry name" value="LOR_sf"/>
</dbReference>
<sequence>MMSLLSGKPEVGQPVTLRQSMCEVTKLMVFDKQSGGYHVKDINGELMFTACSPKDGAEAGSLQGDGKAIDFVLAKESETQWKAFDDKGDKRVFWASKNNTHVNLTFGKEYGSRDAISVRIEGRSSFEIFSTYKGESSALIAKIYPMMNEEISLVEVTPNEDCALVVSLVMVADAMGIFKPVFGSEEFALPGIDQLINQPEFRPYLARPSVGQPGAIFANLIGPQYTSEVPVYLVFEKSSAGESYVYKAESLELWDFSMVTDKTKMFDIAPCSTTFHGQLLIRDDSGKPIAMLRKKNATAHGRCVVSCFSGESEAELIKVFSVCKSSMIQRQTNLNVIFEKEMGKKSRAADFKVVGSWTDQTCTVYKGDFSKKVAQMQPLGVNKDKFMVEVYPNVDCAFVVSLIAVVDAMKSPRTLKVVADHAADLAVKFAGGAAFAAGKAVFDELS</sequence>